<keyword evidence="2" id="KW-0378">Hydrolase</keyword>
<dbReference type="InterPro" id="IPR000073">
    <property type="entry name" value="AB_hydrolase_1"/>
</dbReference>
<dbReference type="SUPFAM" id="SSF53474">
    <property type="entry name" value="alpha/beta-Hydrolases"/>
    <property type="match status" value="1"/>
</dbReference>
<evidence type="ECO:0000313" key="2">
    <source>
        <dbReference type="EMBL" id="GAA4727820.1"/>
    </source>
</evidence>
<dbReference type="Proteomes" id="UP001500556">
    <property type="component" value="Unassembled WGS sequence"/>
</dbReference>
<gene>
    <name evidence="2" type="ORF">GCM10025782_28140</name>
</gene>
<protein>
    <submittedName>
        <fullName evidence="2">Alpha/beta hydrolase</fullName>
    </submittedName>
</protein>
<dbReference type="RefSeq" id="WP_345504245.1">
    <property type="nucleotide sequence ID" value="NZ_BAABLO010000011.1"/>
</dbReference>
<feature type="domain" description="AB hydrolase-1" evidence="1">
    <location>
        <begin position="35"/>
        <end position="134"/>
    </location>
</feature>
<reference evidence="3" key="1">
    <citation type="journal article" date="2019" name="Int. J. Syst. Evol. Microbiol.">
        <title>The Global Catalogue of Microorganisms (GCM) 10K type strain sequencing project: providing services to taxonomists for standard genome sequencing and annotation.</title>
        <authorList>
            <consortium name="The Broad Institute Genomics Platform"/>
            <consortium name="The Broad Institute Genome Sequencing Center for Infectious Disease"/>
            <person name="Wu L."/>
            <person name="Ma J."/>
        </authorList>
    </citation>
    <scope>NUCLEOTIDE SEQUENCE [LARGE SCALE GENOMIC DNA]</scope>
    <source>
        <strain evidence="3">JCM 18961</strain>
    </source>
</reference>
<name>A0ABP8YG13_9MICO</name>
<organism evidence="2 3">
    <name type="scientific">Pedococcus ginsenosidimutans</name>
    <dbReference type="NCBI Taxonomy" id="490570"/>
    <lineage>
        <taxon>Bacteria</taxon>
        <taxon>Bacillati</taxon>
        <taxon>Actinomycetota</taxon>
        <taxon>Actinomycetes</taxon>
        <taxon>Micrococcales</taxon>
        <taxon>Intrasporangiaceae</taxon>
        <taxon>Pedococcus</taxon>
    </lineage>
</organism>
<dbReference type="GO" id="GO:0016787">
    <property type="term" value="F:hydrolase activity"/>
    <property type="evidence" value="ECO:0007669"/>
    <property type="project" value="UniProtKB-KW"/>
</dbReference>
<keyword evidence="3" id="KW-1185">Reference proteome</keyword>
<evidence type="ECO:0000259" key="1">
    <source>
        <dbReference type="Pfam" id="PF00561"/>
    </source>
</evidence>
<proteinExistence type="predicted"/>
<sequence>MTTHTLQTPDGTLTYDVRGLLPTADGRPPLFMVGSPMGADGFATLASLMSDRTVVTYDVRGLGRSVRTDGSDRLSPELNAADQHRIIEALGAGPVEVFASSGGAVSALALVASHPEDVTLLVAHEPPCLAVLPDAEAAFAAERAVHATYASRGWAAGMAHFIAMTSIQGEISAEFASAPAPDPAVFGMTMPDDGSRGDPLLSGVSDAITAFRPDVDALRAAPTEVVLAAGIESEDTLTWRTTGAVAALLGQEVVVFPSNHGGFISSEGGYGGQPEAFAARLREVLDVGR</sequence>
<evidence type="ECO:0000313" key="3">
    <source>
        <dbReference type="Proteomes" id="UP001500556"/>
    </source>
</evidence>
<dbReference type="Pfam" id="PF00561">
    <property type="entry name" value="Abhydrolase_1"/>
    <property type="match status" value="1"/>
</dbReference>
<comment type="caution">
    <text evidence="2">The sequence shown here is derived from an EMBL/GenBank/DDBJ whole genome shotgun (WGS) entry which is preliminary data.</text>
</comment>
<dbReference type="Gene3D" id="3.40.50.1820">
    <property type="entry name" value="alpha/beta hydrolase"/>
    <property type="match status" value="1"/>
</dbReference>
<dbReference type="InterPro" id="IPR029058">
    <property type="entry name" value="AB_hydrolase_fold"/>
</dbReference>
<accession>A0ABP8YG13</accession>
<dbReference type="EMBL" id="BAABLO010000011">
    <property type="protein sequence ID" value="GAA4727820.1"/>
    <property type="molecule type" value="Genomic_DNA"/>
</dbReference>